<accession>A0ABU2S7K8</accession>
<gene>
    <name evidence="2" type="ORF">RM779_20495</name>
</gene>
<feature type="compositionally biased region" description="Basic and acidic residues" evidence="1">
    <location>
        <begin position="55"/>
        <end position="68"/>
    </location>
</feature>
<evidence type="ECO:0000313" key="3">
    <source>
        <dbReference type="Proteomes" id="UP001183615"/>
    </source>
</evidence>
<organism evidence="2 3">
    <name type="scientific">Streptomyces johnsoniae</name>
    <dbReference type="NCBI Taxonomy" id="3075532"/>
    <lineage>
        <taxon>Bacteria</taxon>
        <taxon>Bacillati</taxon>
        <taxon>Actinomycetota</taxon>
        <taxon>Actinomycetes</taxon>
        <taxon>Kitasatosporales</taxon>
        <taxon>Streptomycetaceae</taxon>
        <taxon>Streptomyces</taxon>
    </lineage>
</organism>
<dbReference type="RefSeq" id="WP_311619190.1">
    <property type="nucleotide sequence ID" value="NZ_JAVREV010000011.1"/>
</dbReference>
<protein>
    <submittedName>
        <fullName evidence="2">Uncharacterized protein</fullName>
    </submittedName>
</protein>
<evidence type="ECO:0000313" key="2">
    <source>
        <dbReference type="EMBL" id="MDT0444962.1"/>
    </source>
</evidence>
<keyword evidence="3" id="KW-1185">Reference proteome</keyword>
<reference evidence="3" key="1">
    <citation type="submission" date="2023-07" db="EMBL/GenBank/DDBJ databases">
        <title>30 novel species of actinomycetes from the DSMZ collection.</title>
        <authorList>
            <person name="Nouioui I."/>
        </authorList>
    </citation>
    <scope>NUCLEOTIDE SEQUENCE [LARGE SCALE GENOMIC DNA]</scope>
    <source>
        <strain evidence="3">DSM 41886</strain>
    </source>
</reference>
<proteinExistence type="predicted"/>
<evidence type="ECO:0000256" key="1">
    <source>
        <dbReference type="SAM" id="MobiDB-lite"/>
    </source>
</evidence>
<sequence>MRSDENAGIGDRIARLRHRRKLTREQLAATTLTALGKEDAAFTALERSPHAVGQSDDRDHNAARDVSSKDAASSPPDGRRHHTPVERR</sequence>
<name>A0ABU2S7K8_9ACTN</name>
<feature type="region of interest" description="Disordered" evidence="1">
    <location>
        <begin position="47"/>
        <end position="88"/>
    </location>
</feature>
<dbReference type="EMBL" id="JAVREV010000011">
    <property type="protein sequence ID" value="MDT0444962.1"/>
    <property type="molecule type" value="Genomic_DNA"/>
</dbReference>
<comment type="caution">
    <text evidence="2">The sequence shown here is derived from an EMBL/GenBank/DDBJ whole genome shotgun (WGS) entry which is preliminary data.</text>
</comment>
<dbReference type="Proteomes" id="UP001183615">
    <property type="component" value="Unassembled WGS sequence"/>
</dbReference>